<evidence type="ECO:0000313" key="2">
    <source>
        <dbReference type="RefSeq" id="XP_011044988.1"/>
    </source>
</evidence>
<dbReference type="Proteomes" id="UP000694918">
    <property type="component" value="Unplaced"/>
</dbReference>
<keyword evidence="1" id="KW-1185">Reference proteome</keyword>
<organism evidence="1 2">
    <name type="scientific">Populus euphratica</name>
    <name type="common">Euphrates poplar</name>
    <dbReference type="NCBI Taxonomy" id="75702"/>
    <lineage>
        <taxon>Eukaryota</taxon>
        <taxon>Viridiplantae</taxon>
        <taxon>Streptophyta</taxon>
        <taxon>Embryophyta</taxon>
        <taxon>Tracheophyta</taxon>
        <taxon>Spermatophyta</taxon>
        <taxon>Magnoliopsida</taxon>
        <taxon>eudicotyledons</taxon>
        <taxon>Gunneridae</taxon>
        <taxon>Pentapetalae</taxon>
        <taxon>rosids</taxon>
        <taxon>fabids</taxon>
        <taxon>Malpighiales</taxon>
        <taxon>Salicaceae</taxon>
        <taxon>Saliceae</taxon>
        <taxon>Populus</taxon>
    </lineage>
</organism>
<proteinExistence type="predicted"/>
<reference evidence="2" key="1">
    <citation type="submission" date="2025-08" db="UniProtKB">
        <authorList>
            <consortium name="RefSeq"/>
        </authorList>
    </citation>
    <scope>IDENTIFICATION</scope>
</reference>
<evidence type="ECO:0000313" key="1">
    <source>
        <dbReference type="Proteomes" id="UP000694918"/>
    </source>
</evidence>
<gene>
    <name evidence="2" type="primary">LOC105140033</name>
</gene>
<dbReference type="KEGG" id="peu:105140033"/>
<name>A0AAJ6VAT4_POPEU</name>
<sequence length="112" mass="12666">MQCRCSKNFQTQSQNRNLNRRSALDRGITKLSNADLLNFALGCGQDVVFDFSSDPKLKRFVIGANERQLHYVFTLLSKHVPRMSSLTVKTSLVLQKTWAEESLSIANMSISI</sequence>
<dbReference type="RefSeq" id="XP_011044988.1">
    <property type="nucleotide sequence ID" value="XM_011046686.1"/>
</dbReference>
<protein>
    <submittedName>
        <fullName evidence="2">Uncharacterized protein LOC105140033 isoform X1</fullName>
    </submittedName>
</protein>
<accession>A0AAJ6VAT4</accession>
<dbReference type="AlphaFoldDB" id="A0AAJ6VAT4"/>
<dbReference type="GeneID" id="105140033"/>